<evidence type="ECO:0008006" key="4">
    <source>
        <dbReference type="Google" id="ProtNLM"/>
    </source>
</evidence>
<gene>
    <name evidence="2" type="ORF">TJEJU_3156</name>
</gene>
<dbReference type="AlphaFoldDB" id="A0A238UEH6"/>
<proteinExistence type="predicted"/>
<protein>
    <recommendedName>
        <fullName evidence="4">DoxX family protein</fullName>
    </recommendedName>
</protein>
<dbReference type="EMBL" id="LT899436">
    <property type="protein sequence ID" value="SNR16810.1"/>
    <property type="molecule type" value="Genomic_DNA"/>
</dbReference>
<feature type="transmembrane region" description="Helical" evidence="1">
    <location>
        <begin position="66"/>
        <end position="87"/>
    </location>
</feature>
<accession>A0A238UEH6</accession>
<dbReference type="PANTHER" id="PTHR36974:SF1">
    <property type="entry name" value="DOXX FAMILY MEMBRANE PROTEIN"/>
    <property type="match status" value="1"/>
</dbReference>
<organism evidence="2 3">
    <name type="scientific">Tenacibaculum jejuense</name>
    <dbReference type="NCBI Taxonomy" id="584609"/>
    <lineage>
        <taxon>Bacteria</taxon>
        <taxon>Pseudomonadati</taxon>
        <taxon>Bacteroidota</taxon>
        <taxon>Flavobacteriia</taxon>
        <taxon>Flavobacteriales</taxon>
        <taxon>Flavobacteriaceae</taxon>
        <taxon>Tenacibaculum</taxon>
    </lineage>
</organism>
<feature type="transmembrane region" description="Helical" evidence="1">
    <location>
        <begin position="99"/>
        <end position="117"/>
    </location>
</feature>
<feature type="transmembrane region" description="Helical" evidence="1">
    <location>
        <begin position="37"/>
        <end position="60"/>
    </location>
</feature>
<keyword evidence="1" id="KW-1133">Transmembrane helix</keyword>
<evidence type="ECO:0000256" key="1">
    <source>
        <dbReference type="SAM" id="Phobius"/>
    </source>
</evidence>
<keyword evidence="1" id="KW-0472">Membrane</keyword>
<feature type="transmembrane region" description="Helical" evidence="1">
    <location>
        <begin position="6"/>
        <end position="25"/>
    </location>
</feature>
<dbReference type="PANTHER" id="PTHR36974">
    <property type="entry name" value="MEMBRANE PROTEIN-RELATED"/>
    <property type="match status" value="1"/>
</dbReference>
<name>A0A238UEH6_9FLAO</name>
<keyword evidence="1" id="KW-0812">Transmembrane</keyword>
<reference evidence="2 3" key="1">
    <citation type="submission" date="2017-07" db="EMBL/GenBank/DDBJ databases">
        <authorList>
            <person name="Sun Z.S."/>
            <person name="Albrecht U."/>
            <person name="Echele G."/>
            <person name="Lee C.C."/>
        </authorList>
    </citation>
    <scope>NUCLEOTIDE SEQUENCE [LARGE SCALE GENOMIC DNA]</scope>
    <source>
        <strain evidence="3">type strain: KCTC 22618</strain>
    </source>
</reference>
<sequence length="121" mass="14169">MEQMFLYSRFLMAVMLIAIGLHHFYKPKFYYPIIPAFFPKLFVTYASGIVELVIGIGLCIPNYQKYAALGMALLMIAFLPLHIWDITREKPAMRTKKGAYIRLVIQFVLIAWAWFLFKKLN</sequence>
<keyword evidence="3" id="KW-1185">Reference proteome</keyword>
<evidence type="ECO:0000313" key="2">
    <source>
        <dbReference type="EMBL" id="SNR16810.1"/>
    </source>
</evidence>
<dbReference type="KEGG" id="tje:TJEJU_3156"/>
<evidence type="ECO:0000313" key="3">
    <source>
        <dbReference type="Proteomes" id="UP000215214"/>
    </source>
</evidence>
<dbReference type="Proteomes" id="UP000215214">
    <property type="component" value="Chromosome TJEJU"/>
</dbReference>